<reference evidence="3" key="1">
    <citation type="submission" date="2021-01" db="EMBL/GenBank/DDBJ databases">
        <authorList>
            <person name="Corre E."/>
            <person name="Pelletier E."/>
            <person name="Niang G."/>
            <person name="Scheremetjew M."/>
            <person name="Finn R."/>
            <person name="Kale V."/>
            <person name="Holt S."/>
            <person name="Cochrane G."/>
            <person name="Meng A."/>
            <person name="Brown T."/>
            <person name="Cohen L."/>
        </authorList>
    </citation>
    <scope>NUCLEOTIDE SEQUENCE</scope>
    <source>
        <strain evidence="3">MM31A-1</strain>
    </source>
</reference>
<dbReference type="Gene3D" id="3.40.33.10">
    <property type="entry name" value="CAP"/>
    <property type="match status" value="1"/>
</dbReference>
<proteinExistence type="predicted"/>
<dbReference type="InterPro" id="IPR035940">
    <property type="entry name" value="CAP_sf"/>
</dbReference>
<evidence type="ECO:0000313" key="3">
    <source>
        <dbReference type="EMBL" id="CAE0476261.1"/>
    </source>
</evidence>
<accession>A0A7S3QFU1</accession>
<dbReference type="InterPro" id="IPR014044">
    <property type="entry name" value="CAP_dom"/>
</dbReference>
<feature type="compositionally biased region" description="Low complexity" evidence="1">
    <location>
        <begin position="28"/>
        <end position="41"/>
    </location>
</feature>
<feature type="domain" description="SCP" evidence="2">
    <location>
        <begin position="101"/>
        <end position="224"/>
    </location>
</feature>
<feature type="region of interest" description="Disordered" evidence="1">
    <location>
        <begin position="28"/>
        <end position="48"/>
    </location>
</feature>
<dbReference type="EMBL" id="HBIO01027477">
    <property type="protein sequence ID" value="CAE0476261.1"/>
    <property type="molecule type" value="Transcribed_RNA"/>
</dbReference>
<evidence type="ECO:0000259" key="2">
    <source>
        <dbReference type="Pfam" id="PF00188"/>
    </source>
</evidence>
<organism evidence="3">
    <name type="scientific">Chaetoceros debilis</name>
    <dbReference type="NCBI Taxonomy" id="122233"/>
    <lineage>
        <taxon>Eukaryota</taxon>
        <taxon>Sar</taxon>
        <taxon>Stramenopiles</taxon>
        <taxon>Ochrophyta</taxon>
        <taxon>Bacillariophyta</taxon>
        <taxon>Coscinodiscophyceae</taxon>
        <taxon>Chaetocerotophycidae</taxon>
        <taxon>Chaetocerotales</taxon>
        <taxon>Chaetocerotaceae</taxon>
        <taxon>Chaetoceros</taxon>
    </lineage>
</organism>
<dbReference type="AlphaFoldDB" id="A0A7S3QFU1"/>
<name>A0A7S3QFU1_9STRA</name>
<evidence type="ECO:0000256" key="1">
    <source>
        <dbReference type="SAM" id="MobiDB-lite"/>
    </source>
</evidence>
<dbReference type="Pfam" id="PF00188">
    <property type="entry name" value="CAP"/>
    <property type="match status" value="1"/>
</dbReference>
<gene>
    <name evidence="3" type="ORF">CDEB00056_LOCUS21114</name>
</gene>
<dbReference type="SUPFAM" id="SSF55797">
    <property type="entry name" value="PR-1-like"/>
    <property type="match status" value="1"/>
</dbReference>
<dbReference type="PANTHER" id="PTHR31157">
    <property type="entry name" value="SCP DOMAIN-CONTAINING PROTEIN"/>
    <property type="match status" value="1"/>
</dbReference>
<protein>
    <recommendedName>
        <fullName evidence="2">SCP domain-containing protein</fullName>
    </recommendedName>
</protein>
<dbReference type="CDD" id="cd05379">
    <property type="entry name" value="CAP_bacterial"/>
    <property type="match status" value="1"/>
</dbReference>
<dbReference type="PANTHER" id="PTHR31157:SF30">
    <property type="entry name" value="SCP DOMAIN-CONTAINING PROTEIN"/>
    <property type="match status" value="1"/>
</dbReference>
<sequence length="228" mass="25158">MDMTNNSKEAASNEGAYFLMMTGAPSSSLSSSSHTTTQTHCSPKKNENATSSLLQEWLSSHDESYAANFGDAPDYDSYMKAQERSKFLPRDVGAFGSHHVMINKERVSRSIEPLIRNQLLDEIALKHAEYMASFDRVQHSRASTTMLDIKRFGNGIAKKIVGENVLSSDVDLKGPLGKSHATKKAYDRQFATSIADRKNILNSEFHTFGVGTSQSDSGIIYICQIFCG</sequence>